<keyword evidence="3" id="KW-0808">Transferase</keyword>
<feature type="compositionally biased region" description="Low complexity" evidence="2">
    <location>
        <begin position="470"/>
        <end position="499"/>
    </location>
</feature>
<sequence length="644" mass="72973">MSVRLAYRSFQCSIGIAKNIQLEVGKITFPVAFLILEMEEDSKVLLILVRPFLHTADAEAKSFIPSRELLSKIFGEFDEFITMNIKENTESESEEITFEIITFDTDDKIKKSLNKPPTDLELKPLPDHLEYAFLEEPSFLPMIISSQFSEQNKNKLVSVLKRHKKAFAWKTTDIPAKKLSSDEEASCSDSDDEEYAMAVRDFKKFFRIRGTFDTLYYISSSLDSESLQNEYNKFCKLSLRIINKNKLLKSKNEILENEIYDLRKRLERLEKNKDISVKCESCVILHSKIESLSLKLAKFKNGSYFLQEMIENQRSQKDKKKRGLGFTEDRALTSKAKTIKLSQEDGKTPSVEPAEPVPSAREPAYTNTRNRLPTEFSKKQTTLAISTTKAEYVSARKAYQQTLWMKQDLVDYDIKLDNIPILCDNKGVIDLKDRSNKCSCCCLVNPRPASPPYQNSSPPIDYQTAPPSSPIKSPSISPITSPGISPSHLLNTPKTSLPPLTSPPPAPSQPSKQTSPLSINLEPVELIFSTPPTSPHPLFDSLKDLPPQTANPPPSQTSFDTIERLANHPPPLPIMEPHLQPLPPHLSLLFSNNAFPVLTHEIFCEHCQRTQVNVNDLREGIRFILNQIVERLDVLAHKNTLRLV</sequence>
<keyword evidence="3" id="KW-0695">RNA-directed DNA polymerase</keyword>
<dbReference type="PANTHER" id="PTHR33067">
    <property type="entry name" value="RNA-DIRECTED DNA POLYMERASE-RELATED"/>
    <property type="match status" value="1"/>
</dbReference>
<feature type="coiled-coil region" evidence="1">
    <location>
        <begin position="245"/>
        <end position="272"/>
    </location>
</feature>
<proteinExistence type="predicted"/>
<dbReference type="AlphaFoldDB" id="A0A6L2KJN0"/>
<organism evidence="3">
    <name type="scientific">Tanacetum cinerariifolium</name>
    <name type="common">Dalmatian daisy</name>
    <name type="synonym">Chrysanthemum cinerariifolium</name>
    <dbReference type="NCBI Taxonomy" id="118510"/>
    <lineage>
        <taxon>Eukaryota</taxon>
        <taxon>Viridiplantae</taxon>
        <taxon>Streptophyta</taxon>
        <taxon>Embryophyta</taxon>
        <taxon>Tracheophyta</taxon>
        <taxon>Spermatophyta</taxon>
        <taxon>Magnoliopsida</taxon>
        <taxon>eudicotyledons</taxon>
        <taxon>Gunneridae</taxon>
        <taxon>Pentapetalae</taxon>
        <taxon>asterids</taxon>
        <taxon>campanulids</taxon>
        <taxon>Asterales</taxon>
        <taxon>Asteraceae</taxon>
        <taxon>Asteroideae</taxon>
        <taxon>Anthemideae</taxon>
        <taxon>Anthemidinae</taxon>
        <taxon>Tanacetum</taxon>
    </lineage>
</organism>
<evidence type="ECO:0000313" key="3">
    <source>
        <dbReference type="EMBL" id="GEU49129.1"/>
    </source>
</evidence>
<dbReference type="PANTHER" id="PTHR33067:SF9">
    <property type="entry name" value="RNA-DIRECTED DNA POLYMERASE"/>
    <property type="match status" value="1"/>
</dbReference>
<keyword evidence="1" id="KW-0175">Coiled coil</keyword>
<feature type="region of interest" description="Disordered" evidence="2">
    <location>
        <begin position="450"/>
        <end position="516"/>
    </location>
</feature>
<reference evidence="3" key="1">
    <citation type="journal article" date="2019" name="Sci. Rep.">
        <title>Draft genome of Tanacetum cinerariifolium, the natural source of mosquito coil.</title>
        <authorList>
            <person name="Yamashiro T."/>
            <person name="Shiraishi A."/>
            <person name="Satake H."/>
            <person name="Nakayama K."/>
        </authorList>
    </citation>
    <scope>NUCLEOTIDE SEQUENCE</scope>
</reference>
<protein>
    <submittedName>
        <fullName evidence="3">Reverse transcriptase domain-containing protein</fullName>
    </submittedName>
</protein>
<name>A0A6L2KJN0_TANCI</name>
<feature type="region of interest" description="Disordered" evidence="2">
    <location>
        <begin position="342"/>
        <end position="369"/>
    </location>
</feature>
<accession>A0A6L2KJN0</accession>
<gene>
    <name evidence="3" type="ORF">Tci_021107</name>
</gene>
<keyword evidence="3" id="KW-0548">Nucleotidyltransferase</keyword>
<comment type="caution">
    <text evidence="3">The sequence shown here is derived from an EMBL/GenBank/DDBJ whole genome shotgun (WGS) entry which is preliminary data.</text>
</comment>
<evidence type="ECO:0000256" key="2">
    <source>
        <dbReference type="SAM" id="MobiDB-lite"/>
    </source>
</evidence>
<dbReference type="EMBL" id="BKCJ010002521">
    <property type="protein sequence ID" value="GEU49129.1"/>
    <property type="molecule type" value="Genomic_DNA"/>
</dbReference>
<evidence type="ECO:0000256" key="1">
    <source>
        <dbReference type="SAM" id="Coils"/>
    </source>
</evidence>
<dbReference type="GO" id="GO:0003964">
    <property type="term" value="F:RNA-directed DNA polymerase activity"/>
    <property type="evidence" value="ECO:0007669"/>
    <property type="project" value="UniProtKB-KW"/>
</dbReference>